<dbReference type="Proteomes" id="UP000298616">
    <property type="component" value="Chromosome"/>
</dbReference>
<dbReference type="InterPro" id="IPR026022">
    <property type="entry name" value="PhoU_dom"/>
</dbReference>
<sequence length="576" mass="64698">MQFGILDLFAILGSLGIFIYGMKVMSEGIQNLAGDQLKNILGYMTSNRLGGVVTGFVTTSLIQSSSATTVMIVSFVNAGLLTLRQAIGVIMGANIGTTVTAVIITFFGFKFSISDYTLAIIAISLPLMFSKRNEYKSLGDFLFGFGILFMGLDLLKNSVPDLQQNPEALEWIQNVSDMGYGSVLLFIVIGTLITIVVQSSSAAMAITLIMCDQGWITFDIAAALVLGENIGTTITANIAATVGNLYAKRAARAHFIFNIFGVIWMLLLYYPFLNLVDHIMVNWFQQPSPFVAVKSVTWALTLFHILFNITNTFLLIWFVNQIEKVVVRLTPAKATAEAEEEFRLSYIGSEVMRTPEFSLIEVHKELSRFGAITRKMFTKLKDQQQSAKTKESLAFYEKIEKMEDLTDRFEEEITAYLVRLSEGRLNVDTSAKVVIIHSVTNDLERVGDSILEISKNIHRLYKKKLSLDNKQKKKLAELSDHVEEAFDIMLNNLEKGSLSIDIKEARKKEQEINKLRKKIRKSQMRVVEDPTYEVKSGILFRDIYQGLERVADQIFSVNLALAGEKFDLDEILDEDF</sequence>
<evidence type="ECO:0000256" key="4">
    <source>
        <dbReference type="ARBA" id="ARBA00022989"/>
    </source>
</evidence>
<feature type="coiled-coil region" evidence="6">
    <location>
        <begin position="498"/>
        <end position="525"/>
    </location>
</feature>
<dbReference type="Pfam" id="PF01895">
    <property type="entry name" value="PhoU"/>
    <property type="match status" value="1"/>
</dbReference>
<feature type="transmembrane region" description="Helical" evidence="7">
    <location>
        <begin position="255"/>
        <end position="276"/>
    </location>
</feature>
<feature type="transmembrane region" description="Helical" evidence="7">
    <location>
        <begin position="296"/>
        <end position="319"/>
    </location>
</feature>
<dbReference type="OrthoDB" id="9763003at2"/>
<dbReference type="RefSeq" id="WP_137089285.1">
    <property type="nucleotide sequence ID" value="NZ_CP028923.1"/>
</dbReference>
<dbReference type="GO" id="GO:0005436">
    <property type="term" value="F:sodium:phosphate symporter activity"/>
    <property type="evidence" value="ECO:0007669"/>
    <property type="project" value="InterPro"/>
</dbReference>
<dbReference type="GO" id="GO:0044341">
    <property type="term" value="P:sodium-dependent phosphate transport"/>
    <property type="evidence" value="ECO:0007669"/>
    <property type="project" value="InterPro"/>
</dbReference>
<dbReference type="InterPro" id="IPR038078">
    <property type="entry name" value="PhoU-like_sf"/>
</dbReference>
<keyword evidence="5 7" id="KW-0472">Membrane</keyword>
<keyword evidence="2" id="KW-1003">Cell membrane</keyword>
<feature type="transmembrane region" description="Helical" evidence="7">
    <location>
        <begin position="5"/>
        <end position="22"/>
    </location>
</feature>
<gene>
    <name evidence="9" type="ORF">DCC35_02405</name>
</gene>
<dbReference type="SUPFAM" id="SSF109755">
    <property type="entry name" value="PhoU-like"/>
    <property type="match status" value="1"/>
</dbReference>
<evidence type="ECO:0000313" key="10">
    <source>
        <dbReference type="Proteomes" id="UP000298616"/>
    </source>
</evidence>
<reference evidence="9 10" key="1">
    <citation type="submission" date="2018-04" db="EMBL/GenBank/DDBJ databases">
        <title>Complete genome uncultured novel isolate.</title>
        <authorList>
            <person name="Merlino G."/>
        </authorList>
    </citation>
    <scope>NUCLEOTIDE SEQUENCE [LARGE SCALE GENOMIC DNA]</scope>
    <source>
        <strain evidence="10">R1DC9</strain>
    </source>
</reference>
<dbReference type="InterPro" id="IPR004633">
    <property type="entry name" value="NaPi_cotrn-rel/YqeW-like"/>
</dbReference>
<keyword evidence="3 7" id="KW-0812">Transmembrane</keyword>
<dbReference type="Gene3D" id="1.20.58.220">
    <property type="entry name" value="Phosphate transport system protein phou homolog 2, domain 2"/>
    <property type="match status" value="1"/>
</dbReference>
<evidence type="ECO:0000256" key="3">
    <source>
        <dbReference type="ARBA" id="ARBA00022692"/>
    </source>
</evidence>
<feature type="transmembrane region" description="Helical" evidence="7">
    <location>
        <begin position="87"/>
        <end position="107"/>
    </location>
</feature>
<keyword evidence="10" id="KW-1185">Reference proteome</keyword>
<feature type="transmembrane region" description="Helical" evidence="7">
    <location>
        <begin position="52"/>
        <end position="75"/>
    </location>
</feature>
<evidence type="ECO:0000256" key="1">
    <source>
        <dbReference type="ARBA" id="ARBA00004651"/>
    </source>
</evidence>
<dbReference type="Pfam" id="PF02690">
    <property type="entry name" value="Na_Pi_cotrans"/>
    <property type="match status" value="2"/>
</dbReference>
<accession>A0A4D7JG91</accession>
<protein>
    <submittedName>
        <fullName evidence="9">Na/Pi cotransporter</fullName>
    </submittedName>
</protein>
<dbReference type="PANTHER" id="PTHR10010">
    <property type="entry name" value="SOLUTE CARRIER FAMILY 34 SODIUM PHOSPHATE , MEMBER 2-RELATED"/>
    <property type="match status" value="1"/>
</dbReference>
<proteinExistence type="predicted"/>
<feature type="transmembrane region" description="Helical" evidence="7">
    <location>
        <begin position="179"/>
        <end position="197"/>
    </location>
</feature>
<dbReference type="EMBL" id="CP028923">
    <property type="protein sequence ID" value="QCK13687.1"/>
    <property type="molecule type" value="Genomic_DNA"/>
</dbReference>
<evidence type="ECO:0000256" key="6">
    <source>
        <dbReference type="SAM" id="Coils"/>
    </source>
</evidence>
<dbReference type="AlphaFoldDB" id="A0A4D7JG91"/>
<evidence type="ECO:0000256" key="5">
    <source>
        <dbReference type="ARBA" id="ARBA00023136"/>
    </source>
</evidence>
<evidence type="ECO:0000256" key="7">
    <source>
        <dbReference type="SAM" id="Phobius"/>
    </source>
</evidence>
<feature type="domain" description="PhoU" evidence="8">
    <location>
        <begin position="367"/>
        <end position="456"/>
    </location>
</feature>
<keyword evidence="6" id="KW-0175">Coiled coil</keyword>
<dbReference type="NCBIfam" id="NF037997">
    <property type="entry name" value="Na_Pi_symport"/>
    <property type="match status" value="1"/>
</dbReference>
<evidence type="ECO:0000313" key="9">
    <source>
        <dbReference type="EMBL" id="QCK13687.1"/>
    </source>
</evidence>
<comment type="subcellular location">
    <subcellularLocation>
        <location evidence="1">Cell membrane</location>
        <topology evidence="1">Multi-pass membrane protein</topology>
    </subcellularLocation>
</comment>
<dbReference type="GO" id="GO:0005886">
    <property type="term" value="C:plasma membrane"/>
    <property type="evidence" value="ECO:0007669"/>
    <property type="project" value="UniProtKB-SubCell"/>
</dbReference>
<dbReference type="NCBIfam" id="TIGR00704">
    <property type="entry name" value="NaPi_cotrn_rel"/>
    <property type="match status" value="1"/>
</dbReference>
<evidence type="ECO:0000259" key="8">
    <source>
        <dbReference type="Pfam" id="PF01895"/>
    </source>
</evidence>
<keyword evidence="4 7" id="KW-1133">Transmembrane helix</keyword>
<dbReference type="KEGG" id="fpf:DCC35_02405"/>
<dbReference type="PANTHER" id="PTHR10010:SF46">
    <property type="entry name" value="SODIUM-DEPENDENT PHOSPHATE TRANSPORT PROTEIN 2B"/>
    <property type="match status" value="1"/>
</dbReference>
<name>A0A4D7JG91_9BACT</name>
<organism evidence="9 10">
    <name type="scientific">Mangrovivirga cuniculi</name>
    <dbReference type="NCBI Taxonomy" id="2715131"/>
    <lineage>
        <taxon>Bacteria</taxon>
        <taxon>Pseudomonadati</taxon>
        <taxon>Bacteroidota</taxon>
        <taxon>Cytophagia</taxon>
        <taxon>Cytophagales</taxon>
        <taxon>Mangrovivirgaceae</taxon>
        <taxon>Mangrovivirga</taxon>
    </lineage>
</organism>
<dbReference type="InterPro" id="IPR003841">
    <property type="entry name" value="Na/Pi_transpt"/>
</dbReference>
<evidence type="ECO:0000256" key="2">
    <source>
        <dbReference type="ARBA" id="ARBA00022475"/>
    </source>
</evidence>